<accession>W4LZY6</accession>
<sequence>MAGLMQTFPPRPDEQVTLANWRTYPFNVWAFHHVREIVPSADIANDPDAVWHLPCAPVDLVHSPQSSETPIFATEPIIPQMASDENLRRNR</sequence>
<geneLocation type="plasmid" evidence="2">
    <name>pTSY</name>
</geneLocation>
<reference evidence="2 3" key="1">
    <citation type="journal article" date="2014" name="Nature">
        <title>An environmental bacterial taxon with a large and distinct metabolic repertoire.</title>
        <authorList>
            <person name="Wilson M.C."/>
            <person name="Mori T."/>
            <person name="Ruckert C."/>
            <person name="Uria A.R."/>
            <person name="Helf M.J."/>
            <person name="Takada K."/>
            <person name="Gernert C."/>
            <person name="Steffens U.A."/>
            <person name="Heycke N."/>
            <person name="Schmitt S."/>
            <person name="Rinke C."/>
            <person name="Helfrich E.J."/>
            <person name="Brachmann A.O."/>
            <person name="Gurgui C."/>
            <person name="Wakimoto T."/>
            <person name="Kracht M."/>
            <person name="Crusemann M."/>
            <person name="Hentschel U."/>
            <person name="Abe I."/>
            <person name="Matsunaga S."/>
            <person name="Kalinowski J."/>
            <person name="Takeyama H."/>
            <person name="Piel J."/>
        </authorList>
    </citation>
    <scope>NUCLEOTIDE SEQUENCE [LARGE SCALE GENOMIC DNA]</scope>
    <source>
        <strain evidence="3">TSY1</strain>
        <plasmid evidence="2">pTSY</plasmid>
    </source>
</reference>
<organism evidence="2 3">
    <name type="scientific">Entotheonella factor</name>
    <dbReference type="NCBI Taxonomy" id="1429438"/>
    <lineage>
        <taxon>Bacteria</taxon>
        <taxon>Pseudomonadati</taxon>
        <taxon>Nitrospinota/Tectimicrobiota group</taxon>
        <taxon>Candidatus Tectimicrobiota</taxon>
        <taxon>Candidatus Entotheonellia</taxon>
        <taxon>Candidatus Entotheonellales</taxon>
        <taxon>Candidatus Entotheonellaceae</taxon>
        <taxon>Candidatus Entotheonella</taxon>
    </lineage>
</organism>
<gene>
    <name evidence="2" type="ORF">ETSY1_47125</name>
</gene>
<keyword evidence="3" id="KW-1185">Reference proteome</keyword>
<evidence type="ECO:0000256" key="1">
    <source>
        <dbReference type="SAM" id="MobiDB-lite"/>
    </source>
</evidence>
<feature type="region of interest" description="Disordered" evidence="1">
    <location>
        <begin position="71"/>
        <end position="91"/>
    </location>
</feature>
<dbReference type="AlphaFoldDB" id="W4LZY6"/>
<name>W4LZY6_ENTF1</name>
<keyword evidence="2" id="KW-0614">Plasmid</keyword>
<dbReference type="HOGENOM" id="CLU_2421482_0_0_7"/>
<evidence type="ECO:0000313" key="2">
    <source>
        <dbReference type="EMBL" id="ETX03468.1"/>
    </source>
</evidence>
<protein>
    <submittedName>
        <fullName evidence="2">Uncharacterized protein</fullName>
    </submittedName>
</protein>
<comment type="caution">
    <text evidence="2">The sequence shown here is derived from an EMBL/GenBank/DDBJ whole genome shotgun (WGS) entry which is preliminary data.</text>
</comment>
<dbReference type="EMBL" id="AZHW01000042">
    <property type="protein sequence ID" value="ETX03468.1"/>
    <property type="molecule type" value="Genomic_DNA"/>
</dbReference>
<dbReference type="Proteomes" id="UP000019141">
    <property type="component" value="Unassembled WGS sequence"/>
</dbReference>
<proteinExistence type="predicted"/>
<evidence type="ECO:0000313" key="3">
    <source>
        <dbReference type="Proteomes" id="UP000019141"/>
    </source>
</evidence>
<dbReference type="PATRIC" id="fig|1429438.4.peg.191"/>